<name>A0A6M6JJC1_9PSEU</name>
<evidence type="ECO:0000313" key="1">
    <source>
        <dbReference type="EMBL" id="QJY47120.1"/>
    </source>
</evidence>
<dbReference type="AlphaFoldDB" id="A0A6M6JJC1"/>
<dbReference type="Gene3D" id="3.10.450.50">
    <property type="match status" value="1"/>
</dbReference>
<dbReference type="EMBL" id="CP053564">
    <property type="protein sequence ID" value="QJY47120.1"/>
    <property type="molecule type" value="Genomic_DNA"/>
</dbReference>
<dbReference type="InterPro" id="IPR032710">
    <property type="entry name" value="NTF2-like_dom_sf"/>
</dbReference>
<protein>
    <submittedName>
        <fullName evidence="1">Nuclear transport factor 2 family protein</fullName>
    </submittedName>
</protein>
<evidence type="ECO:0000313" key="2">
    <source>
        <dbReference type="Proteomes" id="UP000505377"/>
    </source>
</evidence>
<dbReference type="SUPFAM" id="SSF54427">
    <property type="entry name" value="NTF2-like"/>
    <property type="match status" value="1"/>
</dbReference>
<organism evidence="1 2">
    <name type="scientific">Pseudonocardia broussonetiae</name>
    <dbReference type="NCBI Taxonomy" id="2736640"/>
    <lineage>
        <taxon>Bacteria</taxon>
        <taxon>Bacillati</taxon>
        <taxon>Actinomycetota</taxon>
        <taxon>Actinomycetes</taxon>
        <taxon>Pseudonocardiales</taxon>
        <taxon>Pseudonocardiaceae</taxon>
        <taxon>Pseudonocardia</taxon>
    </lineage>
</organism>
<dbReference type="RefSeq" id="WP_172159355.1">
    <property type="nucleotide sequence ID" value="NZ_CP053564.1"/>
</dbReference>
<proteinExistence type="predicted"/>
<sequence length="121" mass="13108">MIIEEYYTRLDGSESLTALDLVEPDVSFLIALPGTEVTGTGHAALRDYIEGRPAVGRRHTVLRRSVDGDLEMVYGIITEGDGRGTGSFSSVALISADERVARYQAFFHPSFGMFPLPGGGR</sequence>
<dbReference type="KEGG" id="pbro:HOP40_15955"/>
<accession>A0A6M6JJC1</accession>
<reference evidence="1 2" key="1">
    <citation type="submission" date="2020-05" db="EMBL/GenBank/DDBJ databases">
        <authorList>
            <person name="Mo P."/>
        </authorList>
    </citation>
    <scope>NUCLEOTIDE SEQUENCE [LARGE SCALE GENOMIC DNA]</scope>
    <source>
        <strain evidence="1 2">Gen01</strain>
    </source>
</reference>
<dbReference type="Proteomes" id="UP000505377">
    <property type="component" value="Chromosome"/>
</dbReference>
<keyword evidence="2" id="KW-1185">Reference proteome</keyword>
<gene>
    <name evidence="1" type="ORF">HOP40_15955</name>
</gene>